<sequence>MPRKLFSLLLCVIFLFSIAFAEEPSAIPAPGSFTDFTILSTTDMHGKCWNTNILTGAAENNNMLRVSTAVKQIRQEYDPENVLLIDNGDLFQGTPVSQVQLLMRASGESTDQPAMAVCLKEIGYDAFVLGNHEFNYAWDIMSDTYYWLEENGVPVLAANACYDGSDPAHEAGENVFTPYVIKTVTVNGHEHKIGILGFENVDITRWDLPVNYPGIRFVHPGNDEFSNAREAELYLPRMKEEGCEFIIVSYHGGIGDTDISLFFGANTESQGMRMIGETEGIDFLIAGHDHSTGYSNTFIPNAAGKEIPVVNGGGQDLTKTVFRFSEDENGALQWQMLSSENLQLRAFDTDSALEEKIRPYAAIAEADVEAPVGVAGGYWDKSSEFYTKQTDSMDLVSAAMMDGGTEAMRLKYGESGLVSLKAATGLDHLDVDMAITSVSSTGFTIWPGNISMKDIYRLYRYANNLLVLPMYGRDILSIMEENAKNRLTVRVMNGNAYFHTMGDQFTNILFGGLNFVIDMSRSEEHRIGIKDFANGRAFDRDALYLVAVNNYLLGNERCGLRAFSADDALWSQLEDGGSMTIQDSIAAYIRKETEEKGALTPDAFTWYWKIVYSADPAALPAYEGTKVASLAQKPKDGYTYVLYNESQGCALTARESNGGLDDTKINAYGEFLVDTLPENALLLTAHVDTEGRFSFSDPEGRYLSCVSGGGLKLTEGPSEDDLSLWQLEEAYGGWIIVNVGARDKQALEFYSDRFTTYVQGTSGQYIFNFYEPLS</sequence>
<keyword evidence="2" id="KW-1185">Reference proteome</keyword>
<protein>
    <submittedName>
        <fullName evidence="1">Bifunctional metallophosphatase/5'-nucleotidase</fullName>
    </submittedName>
</protein>
<reference evidence="1" key="1">
    <citation type="submission" date="2021-01" db="EMBL/GenBank/DDBJ databases">
        <title>Complete genome sequence of Clostridiales bacterium R-7.</title>
        <authorList>
            <person name="Mahoney-Kurpe S.C."/>
            <person name="Palevich N."/>
            <person name="Koike S."/>
            <person name="Moon C.D."/>
            <person name="Attwood G.T."/>
        </authorList>
    </citation>
    <scope>NUCLEOTIDE SEQUENCE</scope>
    <source>
        <strain evidence="1">R-7</strain>
    </source>
</reference>
<proteinExistence type="predicted"/>
<dbReference type="Proteomes" id="UP000682782">
    <property type="component" value="Chromosome"/>
</dbReference>
<accession>A0AC61MXL0</accession>
<evidence type="ECO:0000313" key="1">
    <source>
        <dbReference type="EMBL" id="QUC67704.1"/>
    </source>
</evidence>
<evidence type="ECO:0000313" key="2">
    <source>
        <dbReference type="Proteomes" id="UP000682782"/>
    </source>
</evidence>
<dbReference type="EMBL" id="CP068393">
    <property type="protein sequence ID" value="QUC67704.1"/>
    <property type="molecule type" value="Genomic_DNA"/>
</dbReference>
<gene>
    <name evidence="1" type="ORF">JYE49_03085</name>
</gene>
<name>A0AC61MXL0_9FIRM</name>
<organism evidence="1 2">
    <name type="scientific">Aristaeella hokkaidonensis</name>
    <dbReference type="NCBI Taxonomy" id="3046382"/>
    <lineage>
        <taxon>Bacteria</taxon>
        <taxon>Bacillati</taxon>
        <taxon>Bacillota</taxon>
        <taxon>Clostridia</taxon>
        <taxon>Eubacteriales</taxon>
        <taxon>Aristaeellaceae</taxon>
        <taxon>Aristaeella</taxon>
    </lineage>
</organism>